<evidence type="ECO:0000313" key="1">
    <source>
        <dbReference type="EMBL" id="QIS37512.1"/>
    </source>
</evidence>
<sequence>MQAIRIRCWPALRDGKGGEVCHIWILALRRRLNGMICFKAGFDDRVD</sequence>
<proteinExistence type="predicted"/>
<accession>A0A6H0AC74</accession>
<keyword evidence="1" id="KW-0614">Plasmid</keyword>
<dbReference type="AlphaFoldDB" id="A0A6H0AC74"/>
<geneLocation type="plasmid" evidence="1">
    <name>p30860-KPC</name>
</geneLocation>
<name>A0A6H0AC74_ENTCL</name>
<organism evidence="1">
    <name type="scientific">Enterobacter cloacae</name>
    <dbReference type="NCBI Taxonomy" id="550"/>
    <lineage>
        <taxon>Bacteria</taxon>
        <taxon>Pseudomonadati</taxon>
        <taxon>Pseudomonadota</taxon>
        <taxon>Gammaproteobacteria</taxon>
        <taxon>Enterobacterales</taxon>
        <taxon>Enterobacteriaceae</taxon>
        <taxon>Enterobacter</taxon>
        <taxon>Enterobacter cloacae complex</taxon>
    </lineage>
</organism>
<reference evidence="1" key="1">
    <citation type="submission" date="2019-09" db="EMBL/GenBank/DDBJ databases">
        <authorList>
            <person name="Zhou D."/>
        </authorList>
    </citation>
    <scope>NUCLEOTIDE SEQUENCE</scope>
    <source>
        <strain evidence="1">30860</strain>
        <plasmid evidence="1">p30860-KPC</plasmid>
    </source>
</reference>
<protein>
    <submittedName>
        <fullName evidence="1">Uncharacterized protein</fullName>
    </submittedName>
</protein>
<dbReference type="EMBL" id="MN477223">
    <property type="protein sequence ID" value="QIS37512.1"/>
    <property type="molecule type" value="Genomic_DNA"/>
</dbReference>